<gene>
    <name evidence="2" type="ORF">J5N97_017691</name>
</gene>
<evidence type="ECO:0000259" key="1">
    <source>
        <dbReference type="Pfam" id="PF14214"/>
    </source>
</evidence>
<proteinExistence type="predicted"/>
<organism evidence="2 3">
    <name type="scientific">Dioscorea zingiberensis</name>
    <dbReference type="NCBI Taxonomy" id="325984"/>
    <lineage>
        <taxon>Eukaryota</taxon>
        <taxon>Viridiplantae</taxon>
        <taxon>Streptophyta</taxon>
        <taxon>Embryophyta</taxon>
        <taxon>Tracheophyta</taxon>
        <taxon>Spermatophyta</taxon>
        <taxon>Magnoliopsida</taxon>
        <taxon>Liliopsida</taxon>
        <taxon>Dioscoreales</taxon>
        <taxon>Dioscoreaceae</taxon>
        <taxon>Dioscorea</taxon>
    </lineage>
</organism>
<keyword evidence="3" id="KW-1185">Reference proteome</keyword>
<comment type="caution">
    <text evidence="2">The sequence shown here is derived from an EMBL/GenBank/DDBJ whole genome shotgun (WGS) entry which is preliminary data.</text>
</comment>
<evidence type="ECO:0000313" key="2">
    <source>
        <dbReference type="EMBL" id="KAJ0975726.1"/>
    </source>
</evidence>
<accession>A0A9D5CLX4</accession>
<dbReference type="Proteomes" id="UP001085076">
    <property type="component" value="Miscellaneous, Linkage group lg04"/>
</dbReference>
<reference evidence="2" key="2">
    <citation type="journal article" date="2022" name="Hortic Res">
        <title>The genome of Dioscorea zingiberensis sheds light on the biosynthesis, origin and evolution of the medicinally important diosgenin saponins.</title>
        <authorList>
            <person name="Li Y."/>
            <person name="Tan C."/>
            <person name="Li Z."/>
            <person name="Guo J."/>
            <person name="Li S."/>
            <person name="Chen X."/>
            <person name="Wang C."/>
            <person name="Dai X."/>
            <person name="Yang H."/>
            <person name="Song W."/>
            <person name="Hou L."/>
            <person name="Xu J."/>
            <person name="Tong Z."/>
            <person name="Xu A."/>
            <person name="Yuan X."/>
            <person name="Wang W."/>
            <person name="Yang Q."/>
            <person name="Chen L."/>
            <person name="Sun Z."/>
            <person name="Wang K."/>
            <person name="Pan B."/>
            <person name="Chen J."/>
            <person name="Bao Y."/>
            <person name="Liu F."/>
            <person name="Qi X."/>
            <person name="Gang D.R."/>
            <person name="Wen J."/>
            <person name="Li J."/>
        </authorList>
    </citation>
    <scope>NUCLEOTIDE SEQUENCE</scope>
    <source>
        <strain evidence="2">Dzin_1.0</strain>
    </source>
</reference>
<dbReference type="PANTHER" id="PTHR45786">
    <property type="entry name" value="DNA BINDING PROTEIN-LIKE"/>
    <property type="match status" value="1"/>
</dbReference>
<feature type="domain" description="Helitron helicase-like" evidence="1">
    <location>
        <begin position="40"/>
        <end position="218"/>
    </location>
</feature>
<dbReference type="OrthoDB" id="7692063at2759"/>
<protein>
    <recommendedName>
        <fullName evidence="1">Helitron helicase-like domain-containing protein</fullName>
    </recommendedName>
</protein>
<dbReference type="PANTHER" id="PTHR45786:SF74">
    <property type="entry name" value="ATP-DEPENDENT DNA HELICASE"/>
    <property type="match status" value="1"/>
</dbReference>
<dbReference type="EMBL" id="JAGGNH010000004">
    <property type="protein sequence ID" value="KAJ0975726.1"/>
    <property type="molecule type" value="Genomic_DNA"/>
</dbReference>
<sequence>MALQYPLLFPYGEDCWSNTIPYREDRKRQKKRDSISIREFYLYRLHERYHEAKTLLFYSGRLFQQYVVDSYAAIETERLQWVKQNQKSLRVELFRGLQDAITTGETIAGAIGKRYILPSSFYGGPRHMYQNYQDAMAICRVVGFPDFFITFTCNPNWNEIRSSLGRNQRVEDRPDIVAHVFHIKMKQFLKNIKNQMFIKVLAGKPYYCQQLFSLCHIHKFISNIFLQT</sequence>
<name>A0A9D5CLX4_9LILI</name>
<dbReference type="AlphaFoldDB" id="A0A9D5CLX4"/>
<dbReference type="Pfam" id="PF14214">
    <property type="entry name" value="Helitron_like_N"/>
    <property type="match status" value="1"/>
</dbReference>
<reference evidence="2" key="1">
    <citation type="submission" date="2021-03" db="EMBL/GenBank/DDBJ databases">
        <authorList>
            <person name="Li Z."/>
            <person name="Yang C."/>
        </authorList>
    </citation>
    <scope>NUCLEOTIDE SEQUENCE</scope>
    <source>
        <strain evidence="2">Dzin_1.0</strain>
        <tissue evidence="2">Leaf</tissue>
    </source>
</reference>
<evidence type="ECO:0000313" key="3">
    <source>
        <dbReference type="Proteomes" id="UP001085076"/>
    </source>
</evidence>
<dbReference type="InterPro" id="IPR025476">
    <property type="entry name" value="Helitron_helicase-like"/>
</dbReference>